<reference evidence="1 2" key="1">
    <citation type="submission" date="2020-10" db="EMBL/GenBank/DDBJ databases">
        <title>Genome sequencing of Massilia sp. LPB0304.</title>
        <authorList>
            <person name="Kim J."/>
        </authorList>
    </citation>
    <scope>NUCLEOTIDE SEQUENCE [LARGE SCALE GENOMIC DNA]</scope>
    <source>
        <strain evidence="1 2">LPB0304</strain>
    </source>
</reference>
<evidence type="ECO:0000313" key="2">
    <source>
        <dbReference type="Proteomes" id="UP000593875"/>
    </source>
</evidence>
<dbReference type="KEGG" id="mlir:LPB04_22685"/>
<sequence>MIRYMGTRKNSEGATVYVFIVNGLEKEVREGALKQHPGCYEALPASAKAKIAANRDWLSKL</sequence>
<dbReference type="AlphaFoldDB" id="A0A7L9U3W4"/>
<protein>
    <submittedName>
        <fullName evidence="1">Uncharacterized protein</fullName>
    </submittedName>
</protein>
<proteinExistence type="predicted"/>
<organism evidence="1 2">
    <name type="scientific">Massilia litorea</name>
    <dbReference type="NCBI Taxonomy" id="2769491"/>
    <lineage>
        <taxon>Bacteria</taxon>
        <taxon>Pseudomonadati</taxon>
        <taxon>Pseudomonadota</taxon>
        <taxon>Betaproteobacteria</taxon>
        <taxon>Burkholderiales</taxon>
        <taxon>Oxalobacteraceae</taxon>
        <taxon>Telluria group</taxon>
        <taxon>Massilia</taxon>
    </lineage>
</organism>
<accession>A0A7L9U3W4</accession>
<gene>
    <name evidence="1" type="ORF">LPB04_22685</name>
</gene>
<dbReference type="EMBL" id="CP062941">
    <property type="protein sequence ID" value="QOL49647.1"/>
    <property type="molecule type" value="Genomic_DNA"/>
</dbReference>
<evidence type="ECO:0000313" key="1">
    <source>
        <dbReference type="EMBL" id="QOL49647.1"/>
    </source>
</evidence>
<dbReference type="RefSeq" id="WP_193686681.1">
    <property type="nucleotide sequence ID" value="NZ_CP062941.1"/>
</dbReference>
<dbReference type="Proteomes" id="UP000593875">
    <property type="component" value="Chromosome"/>
</dbReference>
<keyword evidence="2" id="KW-1185">Reference proteome</keyword>
<name>A0A7L9U3W4_9BURK</name>